<accession>A0AA51BLV9</accession>
<sequence>MTPYSINFRVLMHSLNALKITFTKKNIYKFKVRADYFIKNNLGSLLYFKNFFTVKVHSKVKTSRLRYGCKRILNKRRFFFNTSNKKKLLDEAGV</sequence>
<reference evidence="1" key="2">
    <citation type="submission" date="2023-06" db="EMBL/GenBank/DDBJ databases">
        <authorList>
            <person name="Williams T.J."/>
            <person name="Allen M.A."/>
            <person name="Ivanova N."/>
            <person name="Huntemann M."/>
            <person name="Haque S."/>
            <person name="Hancock A.M."/>
            <person name="Brazendale S."/>
            <person name="Cavicchioli R."/>
        </authorList>
    </citation>
    <scope>NUCLEOTIDE SEQUENCE</scope>
    <source>
        <strain evidence="1">MAG_Ga0307966_1000010</strain>
    </source>
</reference>
<dbReference type="Proteomes" id="UP001238843">
    <property type="component" value="Chromosome"/>
</dbReference>
<reference evidence="1" key="1">
    <citation type="journal article" date="2021" name="Front. Microbiol.">
        <title>Genome Analysis of a Verrucomicrobial Endosymbiont With a Tiny Genome Discovered in an Antarctic Lake.</title>
        <authorList>
            <person name="Williams T.J."/>
            <person name="Allen M.A."/>
            <person name="Ivanova N."/>
            <person name="Huntemann M."/>
            <person name="Haque S."/>
            <person name="Hancock A.M."/>
            <person name="Brazendale S."/>
            <person name="Cavicchioli R."/>
        </authorList>
    </citation>
    <scope>NUCLEOTIDE SEQUENCE</scope>
    <source>
        <strain evidence="1">MAG_Ga0307966_1000010</strain>
    </source>
</reference>
<dbReference type="EMBL" id="CP128385">
    <property type="protein sequence ID" value="WMI30462.1"/>
    <property type="molecule type" value="Genomic_DNA"/>
</dbReference>
<dbReference type="AlphaFoldDB" id="A0AA51BLV9"/>
<organism evidence="1">
    <name type="scientific">Candidatus Organicella extenuata</name>
    <dbReference type="NCBI Taxonomy" id="2841811"/>
    <lineage>
        <taxon>Bacteria</taxon>
        <taxon>Pseudomonadati</taxon>
        <taxon>Verrucomicrobiota</taxon>
        <taxon>Candidatus Organicella</taxon>
    </lineage>
</organism>
<evidence type="ECO:0000313" key="1">
    <source>
        <dbReference type="EMBL" id="WMI30462.1"/>
    </source>
</evidence>
<name>A0AA51BLV9_9BACT</name>
<proteinExistence type="predicted"/>
<gene>
    <name evidence="1" type="ORF">QTO32_00915</name>
</gene>
<protein>
    <submittedName>
        <fullName evidence="1">Uncharacterized protein</fullName>
    </submittedName>
</protein>